<evidence type="ECO:0000313" key="8">
    <source>
        <dbReference type="EMBL" id="KAK1403163.1"/>
    </source>
</evidence>
<keyword evidence="4" id="KW-0732">Signal</keyword>
<evidence type="ECO:0000256" key="1">
    <source>
        <dbReference type="ARBA" id="ARBA00004162"/>
    </source>
</evidence>
<gene>
    <name evidence="8" type="ORF">POM88_002768</name>
</gene>
<comment type="caution">
    <text evidence="8">The sequence shown here is derived from an EMBL/GenBank/DDBJ whole genome shotgun (WGS) entry which is preliminary data.</text>
</comment>
<evidence type="ECO:0000256" key="3">
    <source>
        <dbReference type="ARBA" id="ARBA00022692"/>
    </source>
</evidence>
<evidence type="ECO:0000256" key="5">
    <source>
        <dbReference type="ARBA" id="ARBA00022989"/>
    </source>
</evidence>
<accession>A0AAD8JG65</accession>
<reference evidence="8" key="1">
    <citation type="submission" date="2023-02" db="EMBL/GenBank/DDBJ databases">
        <title>Genome of toxic invasive species Heracleum sosnowskyi carries increased number of genes despite the absence of recent whole-genome duplications.</title>
        <authorList>
            <person name="Schelkunov M."/>
            <person name="Shtratnikova V."/>
            <person name="Makarenko M."/>
            <person name="Klepikova A."/>
            <person name="Omelchenko D."/>
            <person name="Novikova G."/>
            <person name="Obukhova E."/>
            <person name="Bogdanov V."/>
            <person name="Penin A."/>
            <person name="Logacheva M."/>
        </authorList>
    </citation>
    <scope>NUCLEOTIDE SEQUENCE</scope>
    <source>
        <strain evidence="8">Hsosn_3</strain>
        <tissue evidence="8">Leaf</tissue>
    </source>
</reference>
<comment type="subcellular location">
    <subcellularLocation>
        <location evidence="1">Cell membrane</location>
        <topology evidence="1">Single-pass membrane protein</topology>
    </subcellularLocation>
</comment>
<dbReference type="GO" id="GO:0019199">
    <property type="term" value="F:transmembrane receptor protein kinase activity"/>
    <property type="evidence" value="ECO:0007669"/>
    <property type="project" value="InterPro"/>
</dbReference>
<dbReference type="GO" id="GO:0045087">
    <property type="term" value="P:innate immune response"/>
    <property type="evidence" value="ECO:0007669"/>
    <property type="project" value="InterPro"/>
</dbReference>
<organism evidence="8 9">
    <name type="scientific">Heracleum sosnowskyi</name>
    <dbReference type="NCBI Taxonomy" id="360622"/>
    <lineage>
        <taxon>Eukaryota</taxon>
        <taxon>Viridiplantae</taxon>
        <taxon>Streptophyta</taxon>
        <taxon>Embryophyta</taxon>
        <taxon>Tracheophyta</taxon>
        <taxon>Spermatophyta</taxon>
        <taxon>Magnoliopsida</taxon>
        <taxon>eudicotyledons</taxon>
        <taxon>Gunneridae</taxon>
        <taxon>Pentapetalae</taxon>
        <taxon>asterids</taxon>
        <taxon>campanulids</taxon>
        <taxon>Apiales</taxon>
        <taxon>Apiaceae</taxon>
        <taxon>Apioideae</taxon>
        <taxon>apioid superclade</taxon>
        <taxon>Tordylieae</taxon>
        <taxon>Tordyliinae</taxon>
        <taxon>Heracleum</taxon>
    </lineage>
</organism>
<keyword evidence="2" id="KW-1003">Cell membrane</keyword>
<evidence type="ECO:0000256" key="6">
    <source>
        <dbReference type="ARBA" id="ARBA00023136"/>
    </source>
</evidence>
<protein>
    <submittedName>
        <fullName evidence="8">Uncharacterized protein</fullName>
    </submittedName>
</protein>
<name>A0AAD8JG65_9APIA</name>
<dbReference type="GO" id="GO:0005886">
    <property type="term" value="C:plasma membrane"/>
    <property type="evidence" value="ECO:0007669"/>
    <property type="project" value="UniProtKB-SubCell"/>
</dbReference>
<keyword evidence="5" id="KW-1133">Transmembrane helix</keyword>
<evidence type="ECO:0000256" key="7">
    <source>
        <dbReference type="ARBA" id="ARBA00023157"/>
    </source>
</evidence>
<keyword evidence="9" id="KW-1185">Reference proteome</keyword>
<dbReference type="PANTHER" id="PTHR46204:SF2">
    <property type="entry name" value="CHITIN ELICITOR RECEPTOR KINASE 1"/>
    <property type="match status" value="1"/>
</dbReference>
<keyword evidence="3" id="KW-0812">Transmembrane</keyword>
<reference evidence="8" key="2">
    <citation type="submission" date="2023-05" db="EMBL/GenBank/DDBJ databases">
        <authorList>
            <person name="Schelkunov M.I."/>
        </authorList>
    </citation>
    <scope>NUCLEOTIDE SEQUENCE</scope>
    <source>
        <strain evidence="8">Hsosn_3</strain>
        <tissue evidence="8">Leaf</tissue>
    </source>
</reference>
<dbReference type="PANTHER" id="PTHR46204">
    <property type="entry name" value="CHITIN ELICITOR RECEPTOR KINASE 1-RELATED"/>
    <property type="match status" value="1"/>
</dbReference>
<proteinExistence type="predicted"/>
<keyword evidence="7" id="KW-1015">Disulfide bond</keyword>
<dbReference type="EMBL" id="JAUIZM010000001">
    <property type="protein sequence ID" value="KAK1403163.1"/>
    <property type="molecule type" value="Genomic_DNA"/>
</dbReference>
<sequence>MFEEVMNQPNPSTDLQKLVDPRLGEDYPIDSVCKIAQLAKACTLQNHVLRPSMRPGENLSSVAEGVGFCSLTGSGITLEKKLGSSPFEGGISTKHTGITIDKSLEFSYNELAQATGNDWSRRVWFCLPRRAKRRVEKMEGSSSSDTNLSFEVVGLQLSHL</sequence>
<dbReference type="AlphaFoldDB" id="A0AAD8JG65"/>
<dbReference type="InterPro" id="IPR044812">
    <property type="entry name" value="CERK1/LYK3-like"/>
</dbReference>
<evidence type="ECO:0000313" key="9">
    <source>
        <dbReference type="Proteomes" id="UP001237642"/>
    </source>
</evidence>
<keyword evidence="6" id="KW-0472">Membrane</keyword>
<evidence type="ECO:0000256" key="4">
    <source>
        <dbReference type="ARBA" id="ARBA00022729"/>
    </source>
</evidence>
<dbReference type="Proteomes" id="UP001237642">
    <property type="component" value="Unassembled WGS sequence"/>
</dbReference>
<evidence type="ECO:0000256" key="2">
    <source>
        <dbReference type="ARBA" id="ARBA00022475"/>
    </source>
</evidence>